<dbReference type="InterPro" id="IPR007055">
    <property type="entry name" value="BON_dom"/>
</dbReference>
<accession>A0ABN8AKF6</accession>
<dbReference type="RefSeq" id="WP_239795750.1">
    <property type="nucleotide sequence ID" value="NZ_OU912926.1"/>
</dbReference>
<proteinExistence type="predicted"/>
<evidence type="ECO:0000313" key="2">
    <source>
        <dbReference type="EMBL" id="CAG9931677.1"/>
    </source>
</evidence>
<dbReference type="InterPro" id="IPR051686">
    <property type="entry name" value="Lipoprotein_DolP"/>
</dbReference>
<dbReference type="Proteomes" id="UP000839052">
    <property type="component" value="Chromosome"/>
</dbReference>
<dbReference type="PROSITE" id="PS50914">
    <property type="entry name" value="BON"/>
    <property type="match status" value="1"/>
</dbReference>
<dbReference type="PANTHER" id="PTHR34606">
    <property type="entry name" value="BON DOMAIN-CONTAINING PROTEIN"/>
    <property type="match status" value="1"/>
</dbReference>
<organism evidence="2 3">
    <name type="scientific">Candidatus Nitrotoga arctica</name>
    <dbReference type="NCBI Taxonomy" id="453162"/>
    <lineage>
        <taxon>Bacteria</taxon>
        <taxon>Pseudomonadati</taxon>
        <taxon>Pseudomonadota</taxon>
        <taxon>Betaproteobacteria</taxon>
        <taxon>Nitrosomonadales</taxon>
        <taxon>Gallionellaceae</taxon>
        <taxon>Candidatus Nitrotoga</taxon>
    </lineage>
</organism>
<dbReference type="Pfam" id="PF04972">
    <property type="entry name" value="BON"/>
    <property type="match status" value="1"/>
</dbReference>
<name>A0ABN8AKF6_9PROT</name>
<sequence>MKIKVASICIMVGILVIPRIGFTADLKMDHPDPTAIVKDSDTTTKIKARLSADKHLGKFKSIKVDTDNNGVVWLSGTAHLLSEEEKAIEIARSTEGVVIVHSNIKIKNGHPISD</sequence>
<dbReference type="PANTHER" id="PTHR34606:SF15">
    <property type="entry name" value="BON DOMAIN-CONTAINING PROTEIN"/>
    <property type="match status" value="1"/>
</dbReference>
<protein>
    <submittedName>
        <fullName evidence="2">BON domain-containing protein</fullName>
    </submittedName>
</protein>
<evidence type="ECO:0000313" key="3">
    <source>
        <dbReference type="Proteomes" id="UP000839052"/>
    </source>
</evidence>
<gene>
    <name evidence="2" type="ORF">NTG6680_0424</name>
</gene>
<feature type="domain" description="BON" evidence="1">
    <location>
        <begin position="38"/>
        <end position="108"/>
    </location>
</feature>
<dbReference type="EMBL" id="OU912926">
    <property type="protein sequence ID" value="CAG9931677.1"/>
    <property type="molecule type" value="Genomic_DNA"/>
</dbReference>
<dbReference type="Gene3D" id="3.30.1340.30">
    <property type="match status" value="1"/>
</dbReference>
<keyword evidence="3" id="KW-1185">Reference proteome</keyword>
<reference evidence="2 3" key="1">
    <citation type="submission" date="2021-10" db="EMBL/GenBank/DDBJ databases">
        <authorList>
            <person name="Koch H."/>
        </authorList>
    </citation>
    <scope>NUCLEOTIDE SEQUENCE [LARGE SCALE GENOMIC DNA]</scope>
    <source>
        <strain evidence="2">6680</strain>
    </source>
</reference>
<evidence type="ECO:0000259" key="1">
    <source>
        <dbReference type="PROSITE" id="PS50914"/>
    </source>
</evidence>